<dbReference type="Pfam" id="PF00440">
    <property type="entry name" value="TetR_N"/>
    <property type="match status" value="1"/>
</dbReference>
<dbReference type="InterPro" id="IPR009057">
    <property type="entry name" value="Homeodomain-like_sf"/>
</dbReference>
<keyword evidence="1 2" id="KW-0238">DNA-binding</keyword>
<evidence type="ECO:0000256" key="2">
    <source>
        <dbReference type="PROSITE-ProRule" id="PRU00335"/>
    </source>
</evidence>
<feature type="domain" description="HTH tetR-type" evidence="3">
    <location>
        <begin position="11"/>
        <end position="71"/>
    </location>
</feature>
<evidence type="ECO:0000313" key="5">
    <source>
        <dbReference type="Proteomes" id="UP000670947"/>
    </source>
</evidence>
<dbReference type="EMBL" id="JAGGDJ010000019">
    <property type="protein sequence ID" value="MBO7746537.1"/>
    <property type="molecule type" value="Genomic_DNA"/>
</dbReference>
<dbReference type="Gene3D" id="1.10.10.60">
    <property type="entry name" value="Homeodomain-like"/>
    <property type="match status" value="1"/>
</dbReference>
<accession>A0ABS3WE04</accession>
<reference evidence="4 5" key="1">
    <citation type="submission" date="2021-03" db="EMBL/GenBank/DDBJ databases">
        <title>Paenibacillus artemisicola MWE-103 whole genome sequence.</title>
        <authorList>
            <person name="Ham Y.J."/>
        </authorList>
    </citation>
    <scope>NUCLEOTIDE SEQUENCE [LARGE SCALE GENOMIC DNA]</scope>
    <source>
        <strain evidence="4 5">MWE-103</strain>
    </source>
</reference>
<dbReference type="PROSITE" id="PS50977">
    <property type="entry name" value="HTH_TETR_2"/>
    <property type="match status" value="1"/>
</dbReference>
<protein>
    <submittedName>
        <fullName evidence="4">TetR/AcrR family transcriptional regulator</fullName>
    </submittedName>
</protein>
<dbReference type="PANTHER" id="PTHR30055:SF226">
    <property type="entry name" value="HTH-TYPE TRANSCRIPTIONAL REGULATOR PKSA"/>
    <property type="match status" value="1"/>
</dbReference>
<dbReference type="SUPFAM" id="SSF48498">
    <property type="entry name" value="Tetracyclin repressor-like, C-terminal domain"/>
    <property type="match status" value="1"/>
</dbReference>
<sequence>MTQISRKEQATATREMLLETAKGLFAEMGYHGTPVRAITRQIRKGDGILYHYFPGGKQEIMAVLLRESFEHRVREIKQLTNETIEHLPLREALLAILGKINELFLNDLDLMRILFRENDLLDLAEAKQLASMMAERVDSIADFLRRRHGKGEIRQMNFTLAARQLLSMWMQHSYSSIIGIKVVSEPDACAYMEELVDFALSLWQPPGDGNGTTE</sequence>
<dbReference type="Gene3D" id="1.10.357.10">
    <property type="entry name" value="Tetracycline Repressor, domain 2"/>
    <property type="match status" value="1"/>
</dbReference>
<keyword evidence="5" id="KW-1185">Reference proteome</keyword>
<name>A0ABS3WE04_9BACL</name>
<organism evidence="4 5">
    <name type="scientific">Paenibacillus artemisiicola</name>
    <dbReference type="NCBI Taxonomy" id="1172618"/>
    <lineage>
        <taxon>Bacteria</taxon>
        <taxon>Bacillati</taxon>
        <taxon>Bacillota</taxon>
        <taxon>Bacilli</taxon>
        <taxon>Bacillales</taxon>
        <taxon>Paenibacillaceae</taxon>
        <taxon>Paenibacillus</taxon>
    </lineage>
</organism>
<dbReference type="SUPFAM" id="SSF46689">
    <property type="entry name" value="Homeodomain-like"/>
    <property type="match status" value="1"/>
</dbReference>
<evidence type="ECO:0000256" key="1">
    <source>
        <dbReference type="ARBA" id="ARBA00023125"/>
    </source>
</evidence>
<dbReference type="InterPro" id="IPR001647">
    <property type="entry name" value="HTH_TetR"/>
</dbReference>
<dbReference type="RefSeq" id="WP_208849300.1">
    <property type="nucleotide sequence ID" value="NZ_JAGGDJ010000019.1"/>
</dbReference>
<comment type="caution">
    <text evidence="4">The sequence shown here is derived from an EMBL/GenBank/DDBJ whole genome shotgun (WGS) entry which is preliminary data.</text>
</comment>
<dbReference type="InterPro" id="IPR036271">
    <property type="entry name" value="Tet_transcr_reg_TetR-rel_C_sf"/>
</dbReference>
<proteinExistence type="predicted"/>
<gene>
    <name evidence="4" type="ORF">I8J29_20180</name>
</gene>
<dbReference type="Proteomes" id="UP000670947">
    <property type="component" value="Unassembled WGS sequence"/>
</dbReference>
<dbReference type="PANTHER" id="PTHR30055">
    <property type="entry name" value="HTH-TYPE TRANSCRIPTIONAL REGULATOR RUTR"/>
    <property type="match status" value="1"/>
</dbReference>
<feature type="DNA-binding region" description="H-T-H motif" evidence="2">
    <location>
        <begin position="34"/>
        <end position="53"/>
    </location>
</feature>
<dbReference type="InterPro" id="IPR050109">
    <property type="entry name" value="HTH-type_TetR-like_transc_reg"/>
</dbReference>
<evidence type="ECO:0000259" key="3">
    <source>
        <dbReference type="PROSITE" id="PS50977"/>
    </source>
</evidence>
<evidence type="ECO:0000313" key="4">
    <source>
        <dbReference type="EMBL" id="MBO7746537.1"/>
    </source>
</evidence>